<evidence type="ECO:0000259" key="3">
    <source>
        <dbReference type="Pfam" id="PF14226"/>
    </source>
</evidence>
<feature type="compositionally biased region" description="Low complexity" evidence="1">
    <location>
        <begin position="27"/>
        <end position="39"/>
    </location>
</feature>
<name>A0AAW0UFB1_SCYPA</name>
<feature type="domain" description="Isopenicillin N synthase-like Fe(2+) 2OG dioxygenase" evidence="2">
    <location>
        <begin position="210"/>
        <end position="253"/>
    </location>
</feature>
<accession>A0AAW0UFB1</accession>
<dbReference type="Pfam" id="PF03171">
    <property type="entry name" value="2OG-FeII_Oxy"/>
    <property type="match status" value="1"/>
</dbReference>
<evidence type="ECO:0000256" key="1">
    <source>
        <dbReference type="SAM" id="MobiDB-lite"/>
    </source>
</evidence>
<dbReference type="SUPFAM" id="SSF51197">
    <property type="entry name" value="Clavaminate synthase-like"/>
    <property type="match status" value="1"/>
</dbReference>
<dbReference type="InterPro" id="IPR027443">
    <property type="entry name" value="IPNS-like_sf"/>
</dbReference>
<dbReference type="PANTHER" id="PTHR47990">
    <property type="entry name" value="2-OXOGLUTARATE (2OG) AND FE(II)-DEPENDENT OXYGENASE SUPERFAMILY PROTEIN-RELATED"/>
    <property type="match status" value="1"/>
</dbReference>
<dbReference type="InterPro" id="IPR044861">
    <property type="entry name" value="IPNS-like_FE2OG_OXY"/>
</dbReference>
<dbReference type="InterPro" id="IPR026992">
    <property type="entry name" value="DIOX_N"/>
</dbReference>
<dbReference type="Pfam" id="PF14226">
    <property type="entry name" value="DIOX_N"/>
    <property type="match status" value="1"/>
</dbReference>
<dbReference type="Gene3D" id="2.60.120.330">
    <property type="entry name" value="B-lactam Antibiotic, Isopenicillin N Synthase, Chain"/>
    <property type="match status" value="1"/>
</dbReference>
<dbReference type="Proteomes" id="UP001487740">
    <property type="component" value="Unassembled WGS sequence"/>
</dbReference>
<keyword evidence="5" id="KW-1185">Reference proteome</keyword>
<dbReference type="EMBL" id="JARAKH010000012">
    <property type="protein sequence ID" value="KAK8398834.1"/>
    <property type="molecule type" value="Genomic_DNA"/>
</dbReference>
<evidence type="ECO:0000313" key="4">
    <source>
        <dbReference type="EMBL" id="KAK8398834.1"/>
    </source>
</evidence>
<feature type="domain" description="Non-haem dioxygenase N-terminal" evidence="3">
    <location>
        <begin position="65"/>
        <end position="149"/>
    </location>
</feature>
<evidence type="ECO:0000313" key="5">
    <source>
        <dbReference type="Proteomes" id="UP001487740"/>
    </source>
</evidence>
<comment type="caution">
    <text evidence="4">The sequence shown here is derived from an EMBL/GenBank/DDBJ whole genome shotgun (WGS) entry which is preliminary data.</text>
</comment>
<dbReference type="AlphaFoldDB" id="A0AAW0UFB1"/>
<feature type="region of interest" description="Disordered" evidence="1">
    <location>
        <begin position="1"/>
        <end position="62"/>
    </location>
</feature>
<sequence length="351" mass="39604">MPVMFNTAEQHRLPQQNNHHQHHRLQHNQQQQKAQQVQQHAERGASLQQGAHRGRAHHAEEPCQQEWERVTRELEQAFSDIGCAYLTGHGVPDHLINEMLSTGVAFFKQQEEVKIRWAKDTNIHGYIKMNSERFAGAGPELHEGFVFNPACYGPYNEEVPLFMTLLVPLHEFCRTLSRRLMTCFALSVGKNRDYFVNMHQDSGTKNSLSSYRLNYYPLASGDQEDVVGFGAHTDYTTITLLFSNNSKGLQVQHLNVGRFVTQLGSGWTCPTFPAPYCYWRGSSSTSTPTRGSKHRCIASLCPVNTSPGDYIVSRVAFSIILTRTSQCGLPVKTLPALLRRMSKTTLLAIDA</sequence>
<dbReference type="InterPro" id="IPR050231">
    <property type="entry name" value="Iron_ascorbate_oxido_reductase"/>
</dbReference>
<organism evidence="4 5">
    <name type="scientific">Scylla paramamosain</name>
    <name type="common">Mud crab</name>
    <dbReference type="NCBI Taxonomy" id="85552"/>
    <lineage>
        <taxon>Eukaryota</taxon>
        <taxon>Metazoa</taxon>
        <taxon>Ecdysozoa</taxon>
        <taxon>Arthropoda</taxon>
        <taxon>Crustacea</taxon>
        <taxon>Multicrustacea</taxon>
        <taxon>Malacostraca</taxon>
        <taxon>Eumalacostraca</taxon>
        <taxon>Eucarida</taxon>
        <taxon>Decapoda</taxon>
        <taxon>Pleocyemata</taxon>
        <taxon>Brachyura</taxon>
        <taxon>Eubrachyura</taxon>
        <taxon>Portunoidea</taxon>
        <taxon>Portunidae</taxon>
        <taxon>Portuninae</taxon>
        <taxon>Scylla</taxon>
    </lineage>
</organism>
<gene>
    <name evidence="4" type="ORF">O3P69_004138</name>
</gene>
<reference evidence="4 5" key="1">
    <citation type="submission" date="2023-03" db="EMBL/GenBank/DDBJ databases">
        <title>High-quality genome of Scylla paramamosain provides insights in environmental adaptation.</title>
        <authorList>
            <person name="Zhang L."/>
        </authorList>
    </citation>
    <scope>NUCLEOTIDE SEQUENCE [LARGE SCALE GENOMIC DNA]</scope>
    <source>
        <strain evidence="4">LZ_2023a</strain>
        <tissue evidence="4">Muscle</tissue>
    </source>
</reference>
<proteinExistence type="predicted"/>
<evidence type="ECO:0000259" key="2">
    <source>
        <dbReference type="Pfam" id="PF03171"/>
    </source>
</evidence>
<protein>
    <submittedName>
        <fullName evidence="4">Uncharacterized protein</fullName>
    </submittedName>
</protein>